<feature type="compositionally biased region" description="Basic and acidic residues" evidence="1">
    <location>
        <begin position="10"/>
        <end position="21"/>
    </location>
</feature>
<evidence type="ECO:0000313" key="2">
    <source>
        <dbReference type="EMBL" id="KAJ3578117.1"/>
    </source>
</evidence>
<proteinExistence type="predicted"/>
<keyword evidence="3" id="KW-1185">Reference proteome</keyword>
<feature type="region of interest" description="Disordered" evidence="1">
    <location>
        <begin position="1"/>
        <end position="29"/>
    </location>
</feature>
<organism evidence="2 3">
    <name type="scientific">Xylaria arbuscula</name>
    <dbReference type="NCBI Taxonomy" id="114810"/>
    <lineage>
        <taxon>Eukaryota</taxon>
        <taxon>Fungi</taxon>
        <taxon>Dikarya</taxon>
        <taxon>Ascomycota</taxon>
        <taxon>Pezizomycotina</taxon>
        <taxon>Sordariomycetes</taxon>
        <taxon>Xylariomycetidae</taxon>
        <taxon>Xylariales</taxon>
        <taxon>Xylariaceae</taxon>
        <taxon>Xylaria</taxon>
    </lineage>
</organism>
<dbReference type="AlphaFoldDB" id="A0A9W8NKF7"/>
<protein>
    <submittedName>
        <fullName evidence="2">Uncharacterized protein</fullName>
    </submittedName>
</protein>
<sequence length="93" mass="10252">MRISVVEPTRPNEDTDAKEKFPGQTKRPKRSAVAVIMPSLVINFFRRRAAGFARGKKLLIASRSGTSNSKVFGARVITCEERSQSHSGPADIH</sequence>
<comment type="caution">
    <text evidence="2">The sequence shown here is derived from an EMBL/GenBank/DDBJ whole genome shotgun (WGS) entry which is preliminary data.</text>
</comment>
<dbReference type="Proteomes" id="UP001148614">
    <property type="component" value="Unassembled WGS sequence"/>
</dbReference>
<reference evidence="2" key="1">
    <citation type="submission" date="2022-07" db="EMBL/GenBank/DDBJ databases">
        <title>Genome Sequence of Xylaria arbuscula.</title>
        <authorList>
            <person name="Buettner E."/>
        </authorList>
    </citation>
    <scope>NUCLEOTIDE SEQUENCE</scope>
    <source>
        <strain evidence="2">VT107</strain>
    </source>
</reference>
<accession>A0A9W8NKF7</accession>
<name>A0A9W8NKF7_9PEZI</name>
<evidence type="ECO:0000256" key="1">
    <source>
        <dbReference type="SAM" id="MobiDB-lite"/>
    </source>
</evidence>
<dbReference type="EMBL" id="JANPWZ010000257">
    <property type="protein sequence ID" value="KAJ3578117.1"/>
    <property type="molecule type" value="Genomic_DNA"/>
</dbReference>
<gene>
    <name evidence="2" type="ORF">NPX13_g2446</name>
</gene>
<evidence type="ECO:0000313" key="3">
    <source>
        <dbReference type="Proteomes" id="UP001148614"/>
    </source>
</evidence>